<dbReference type="InterPro" id="IPR056227">
    <property type="entry name" value="TMD0_ABC"/>
</dbReference>
<feature type="domain" description="ABC transmembrane type-1" evidence="14">
    <location>
        <begin position="307"/>
        <end position="584"/>
    </location>
</feature>
<keyword evidence="9 12" id="KW-0472">Membrane</keyword>
<dbReference type="PANTHER" id="PTHR24223:SF399">
    <property type="entry name" value="ABC TRANSPORTER ATNG"/>
    <property type="match status" value="1"/>
</dbReference>
<dbReference type="CDD" id="cd18580">
    <property type="entry name" value="ABC_6TM_ABCC_D2"/>
    <property type="match status" value="1"/>
</dbReference>
<dbReference type="Proteomes" id="UP000269276">
    <property type="component" value="Unassembled WGS sequence"/>
</dbReference>
<feature type="domain" description="ABC transporter" evidence="13">
    <location>
        <begin position="1267"/>
        <end position="1499"/>
    </location>
</feature>
<feature type="transmembrane region" description="Helical" evidence="12">
    <location>
        <begin position="1172"/>
        <end position="1193"/>
    </location>
</feature>
<feature type="transmembrane region" description="Helical" evidence="12">
    <location>
        <begin position="931"/>
        <end position="952"/>
    </location>
</feature>
<dbReference type="OrthoDB" id="6500128at2759"/>
<organism evidence="15 16">
    <name type="scientific">Hortaea werneckii</name>
    <name type="common">Black yeast</name>
    <name type="synonym">Cladosporium werneckii</name>
    <dbReference type="NCBI Taxonomy" id="91943"/>
    <lineage>
        <taxon>Eukaryota</taxon>
        <taxon>Fungi</taxon>
        <taxon>Dikarya</taxon>
        <taxon>Ascomycota</taxon>
        <taxon>Pezizomycotina</taxon>
        <taxon>Dothideomycetes</taxon>
        <taxon>Dothideomycetidae</taxon>
        <taxon>Mycosphaerellales</taxon>
        <taxon>Teratosphaeriaceae</taxon>
        <taxon>Hortaea</taxon>
    </lineage>
</organism>
<dbReference type="FunFam" id="1.20.1560.10:FF:000066">
    <property type="entry name" value="ABC multidrug transporter (Eurofung)"/>
    <property type="match status" value="1"/>
</dbReference>
<dbReference type="Gene3D" id="3.40.50.300">
    <property type="entry name" value="P-loop containing nucleotide triphosphate hydrolases"/>
    <property type="match status" value="2"/>
</dbReference>
<feature type="transmembrane region" description="Helical" evidence="12">
    <location>
        <begin position="27"/>
        <end position="49"/>
    </location>
</feature>
<proteinExistence type="inferred from homology"/>
<dbReference type="FunFam" id="1.20.1560.10:FF:000055">
    <property type="entry name" value="ABC multidrug transporter (Eurofung)"/>
    <property type="match status" value="1"/>
</dbReference>
<keyword evidence="8 12" id="KW-1133">Transmembrane helix</keyword>
<evidence type="ECO:0000256" key="12">
    <source>
        <dbReference type="SAM" id="Phobius"/>
    </source>
</evidence>
<comment type="subcellular location">
    <subcellularLocation>
        <location evidence="1">Cell membrane</location>
        <topology evidence="1">Multi-pass membrane protein</topology>
    </subcellularLocation>
</comment>
<evidence type="ECO:0000259" key="14">
    <source>
        <dbReference type="PROSITE" id="PS50929"/>
    </source>
</evidence>
<feature type="transmembrane region" description="Helical" evidence="12">
    <location>
        <begin position="102"/>
        <end position="120"/>
    </location>
</feature>
<comment type="similarity">
    <text evidence="2">Belongs to the ABC transporter superfamily. ABCC family. Conjugate transporter (TC 3.A.1.208) subfamily.</text>
</comment>
<evidence type="ECO:0000256" key="5">
    <source>
        <dbReference type="ARBA" id="ARBA00022692"/>
    </source>
</evidence>
<feature type="transmembrane region" description="Helical" evidence="12">
    <location>
        <begin position="437"/>
        <end position="456"/>
    </location>
</feature>
<feature type="domain" description="ABC transmembrane type-1" evidence="14">
    <location>
        <begin position="932"/>
        <end position="1230"/>
    </location>
</feature>
<dbReference type="InterPro" id="IPR027417">
    <property type="entry name" value="P-loop_NTPase"/>
</dbReference>
<dbReference type="InterPro" id="IPR036640">
    <property type="entry name" value="ABC1_TM_sf"/>
</dbReference>
<dbReference type="PANTHER" id="PTHR24223">
    <property type="entry name" value="ATP-BINDING CASSETTE SUB-FAMILY C"/>
    <property type="match status" value="1"/>
</dbReference>
<feature type="transmembrane region" description="Helical" evidence="12">
    <location>
        <begin position="1075"/>
        <end position="1103"/>
    </location>
</feature>
<dbReference type="InterPro" id="IPR003439">
    <property type="entry name" value="ABC_transporter-like_ATP-bd"/>
</dbReference>
<dbReference type="Gene3D" id="1.20.1560.10">
    <property type="entry name" value="ABC transporter type 1, transmembrane domain"/>
    <property type="match status" value="2"/>
</dbReference>
<evidence type="ECO:0000256" key="4">
    <source>
        <dbReference type="ARBA" id="ARBA00022475"/>
    </source>
</evidence>
<evidence type="ECO:0000256" key="6">
    <source>
        <dbReference type="ARBA" id="ARBA00022741"/>
    </source>
</evidence>
<dbReference type="InterPro" id="IPR003593">
    <property type="entry name" value="AAA+_ATPase"/>
</dbReference>
<keyword evidence="5 12" id="KW-0812">Transmembrane</keyword>
<reference evidence="15 16" key="1">
    <citation type="journal article" date="2018" name="BMC Genomics">
        <title>Genomic evidence for intraspecific hybridization in a clonal and extremely halotolerant yeast.</title>
        <authorList>
            <person name="Gostincar C."/>
            <person name="Stajich J.E."/>
            <person name="Zupancic J."/>
            <person name="Zalar P."/>
            <person name="Gunde-Cimerman N."/>
        </authorList>
    </citation>
    <scope>NUCLEOTIDE SEQUENCE [LARGE SCALE GENOMIC DNA]</scope>
    <source>
        <strain evidence="15 16">EXF-2682</strain>
    </source>
</reference>
<evidence type="ECO:0000256" key="7">
    <source>
        <dbReference type="ARBA" id="ARBA00022840"/>
    </source>
</evidence>
<feature type="region of interest" description="Disordered" evidence="11">
    <location>
        <begin position="618"/>
        <end position="638"/>
    </location>
</feature>
<evidence type="ECO:0000256" key="1">
    <source>
        <dbReference type="ARBA" id="ARBA00004651"/>
    </source>
</evidence>
<dbReference type="InterPro" id="IPR011527">
    <property type="entry name" value="ABC1_TM_dom"/>
</dbReference>
<dbReference type="FunFam" id="3.40.50.300:FF:002145">
    <property type="entry name" value="ABC transporter (MsbA subfamily)"/>
    <property type="match status" value="1"/>
</dbReference>
<comment type="caution">
    <text evidence="15">The sequence shown here is derived from an EMBL/GenBank/DDBJ whole genome shotgun (WGS) entry which is preliminary data.</text>
</comment>
<dbReference type="PROSITE" id="PS50929">
    <property type="entry name" value="ABC_TM1F"/>
    <property type="match status" value="2"/>
</dbReference>
<keyword evidence="6" id="KW-0547">Nucleotide-binding</keyword>
<dbReference type="InterPro" id="IPR044726">
    <property type="entry name" value="ABCC_6TM_D2"/>
</dbReference>
<dbReference type="GO" id="GO:0005524">
    <property type="term" value="F:ATP binding"/>
    <property type="evidence" value="ECO:0007669"/>
    <property type="project" value="UniProtKB-KW"/>
</dbReference>
<evidence type="ECO:0000256" key="2">
    <source>
        <dbReference type="ARBA" id="ARBA00009726"/>
    </source>
</evidence>
<evidence type="ECO:0008006" key="17">
    <source>
        <dbReference type="Google" id="ProtNLM"/>
    </source>
</evidence>
<dbReference type="Pfam" id="PF24357">
    <property type="entry name" value="TMD0_ABC"/>
    <property type="match status" value="1"/>
</dbReference>
<dbReference type="GO" id="GO:0005886">
    <property type="term" value="C:plasma membrane"/>
    <property type="evidence" value="ECO:0007669"/>
    <property type="project" value="UniProtKB-SubCell"/>
</dbReference>
<accession>A0A3M7C7N8</accession>
<keyword evidence="10" id="KW-0325">Glycoprotein</keyword>
<dbReference type="GO" id="GO:0016887">
    <property type="term" value="F:ATP hydrolysis activity"/>
    <property type="evidence" value="ECO:0007669"/>
    <property type="project" value="InterPro"/>
</dbReference>
<keyword evidence="3" id="KW-0813">Transport</keyword>
<dbReference type="PROSITE" id="PS50893">
    <property type="entry name" value="ABC_TRANSPORTER_2"/>
    <property type="match status" value="2"/>
</dbReference>
<evidence type="ECO:0000256" key="9">
    <source>
        <dbReference type="ARBA" id="ARBA00023136"/>
    </source>
</evidence>
<evidence type="ECO:0000313" key="15">
    <source>
        <dbReference type="EMBL" id="RMY48003.1"/>
    </source>
</evidence>
<feature type="transmembrane region" description="Helical" evidence="12">
    <location>
        <begin position="339"/>
        <end position="356"/>
    </location>
</feature>
<feature type="transmembrane region" description="Helical" evidence="12">
    <location>
        <begin position="553"/>
        <end position="573"/>
    </location>
</feature>
<keyword evidence="4" id="KW-1003">Cell membrane</keyword>
<gene>
    <name evidence="15" type="ORF">D0863_15492</name>
</gene>
<dbReference type="Pfam" id="PF00664">
    <property type="entry name" value="ABC_membrane"/>
    <property type="match status" value="1"/>
</dbReference>
<evidence type="ECO:0000256" key="10">
    <source>
        <dbReference type="ARBA" id="ARBA00023180"/>
    </source>
</evidence>
<dbReference type="InterPro" id="IPR050173">
    <property type="entry name" value="ABC_transporter_C-like"/>
</dbReference>
<evidence type="ECO:0000313" key="16">
    <source>
        <dbReference type="Proteomes" id="UP000269276"/>
    </source>
</evidence>
<name>A0A3M7C7N8_HORWE</name>
<dbReference type="Pfam" id="PF00005">
    <property type="entry name" value="ABC_tran"/>
    <property type="match status" value="2"/>
</dbReference>
<protein>
    <recommendedName>
        <fullName evidence="17">ABC transporter domain-containing protein</fullName>
    </recommendedName>
</protein>
<dbReference type="VEuPathDB" id="FungiDB:BTJ68_10580"/>
<dbReference type="GO" id="GO:0140359">
    <property type="term" value="F:ABC-type transporter activity"/>
    <property type="evidence" value="ECO:0007669"/>
    <property type="project" value="InterPro"/>
</dbReference>
<evidence type="ECO:0000256" key="3">
    <source>
        <dbReference type="ARBA" id="ARBA00022448"/>
    </source>
</evidence>
<evidence type="ECO:0000259" key="13">
    <source>
        <dbReference type="PROSITE" id="PS50893"/>
    </source>
</evidence>
<feature type="domain" description="ABC transporter" evidence="13">
    <location>
        <begin position="653"/>
        <end position="878"/>
    </location>
</feature>
<dbReference type="SUPFAM" id="SSF90123">
    <property type="entry name" value="ABC transporter transmembrane region"/>
    <property type="match status" value="2"/>
</dbReference>
<feature type="transmembrane region" description="Helical" evidence="12">
    <location>
        <begin position="518"/>
        <end position="546"/>
    </location>
</feature>
<feature type="transmembrane region" description="Helical" evidence="12">
    <location>
        <begin position="964"/>
        <end position="994"/>
    </location>
</feature>
<feature type="transmembrane region" description="Helical" evidence="12">
    <location>
        <begin position="70"/>
        <end position="90"/>
    </location>
</feature>
<evidence type="ECO:0000256" key="11">
    <source>
        <dbReference type="SAM" id="MobiDB-lite"/>
    </source>
</evidence>
<evidence type="ECO:0000256" key="8">
    <source>
        <dbReference type="ARBA" id="ARBA00022989"/>
    </source>
</evidence>
<keyword evidence="7" id="KW-0067">ATP-binding</keyword>
<sequence>MSASACSAGVDDSFGPLVAGCRRNFDFTLFFESLFLAALPSVIFQAYAASQIRSLFRKSCKARWGWLPSLKIGTCLVGLGLQVSLLVLWTLDHGGARVLTQAAAALSVLDAVVITVLSGLQHTRSVRPSTVLQIYLSMTLLMDAVRVRTLYLQRTNPTLTRLFTAEMTVTLCTLTLESIEKRAFLLDTFRGLDPESSTSFLNRCVFWWLNSLIWPNGLPPSNTSQLGRAKPLQQQDLYVLNAEINSAELHTTFRNHLLTRKYHRHCGNDRPSMSNHQVEGVSKKHRLIRALLSTLRWQFALAIVPRVLLIALKFSQPFLLDRLLTLLNSGESATSSRQAWGMILAFALVYLGIAVVKGRYWHRTFATITMIRGLLIGAICEKSLQLPNDETSKQSAITLISADTERINLGLRNMHEVWANIIELAVAIYLLQREVGVIAVVPLFVAAACAAGSFLLSRHVVNGQKIWMHDLQKRLNVTNSVFARLESIKMLGISGWAGETMRALRDQEVDSSLIFRTLLLWSVVISEVTSMLGPAAMFVAFSLVAFARKDAAVLANTAFTSLAILSLIGPPLATLIQTIPNLLSALACLGRVQDLLEASSMSRSTPSKVNGLTFEQTDRRCRRSTPGHDHETFELESGSPFSTGGHPLAMVKAHAAGISWAQGGEPVLRNVNFQLQPSQLLVVSGPIGCGKSTLLRAMIGEACVVKGSLTAQSDSVAFCDQTVWLRQGSIKDNIVNDSEYNHAWYESVIDACELSVDIASFAEGDNFAVGSQGQALSGGQRHRIAIARALYSRKRLMIFDDVFSALDRRTAKNVFRKVFGVDGLLRRLGLTAVLVTQSAQHASFSDAVLMLSGDGLFEYCDHPVRSGDDHPKDNPDELEEQASTLAKGSMKVQVSEAQELLPTAVNKAPPPDTTLYMTYVKAVGPKFAGCFITALMLSAFSLNFSTLWISWWSESNAQQPGSKMALYASVYGILGISSLITFTVACWLALVIMIPKSGRAFHSALLEAVLRLPLDSLIKESLGEITNRYALESTVAHFGSASYNLCLFRFSQDIQIIDTQLPFASLNTFEAFTSFLMQMIIIGVTARITAIFIPICMACVYFTQRLYLKTSRRLRLLDIEAKAPLLAYHIETLSGLPTIRAFGFEQAAMKHTIGLLEASQQPFYLLLCVQRWLGFVLDSIIACLVILIVVFALKVGSSASAGLTGAALVTVIACNQTLANLVESWTMMETCLGAVQRIKEFSEQRPSQPEDDEREVPFEGWPAQGCVEFNNYSGSYGSTSPLVLKNVSFAICPGQKFAICGRTGSGKSSLALSLFKLLHMREGSLTIDGLDLASLDEESVRSRIASVPQEPLLFKDLTVRQNLRLDGTTSDAEAKTVLETVGLWDKAIQQRNLDGSMSGLGLSEGQSQLFCIARALLRQSKLIVFDEATSSLDAESNQQFQRLLKNGLHDRTVIAIEHNPKNVLDYDTVVVLHEGRIVEAGSPAELAKVVDSAFRRLLLLS</sequence>
<dbReference type="SUPFAM" id="SSF52540">
    <property type="entry name" value="P-loop containing nucleoside triphosphate hydrolases"/>
    <property type="match status" value="2"/>
</dbReference>
<dbReference type="SMART" id="SM00382">
    <property type="entry name" value="AAA"/>
    <property type="match status" value="2"/>
</dbReference>
<dbReference type="EMBL" id="QWIP01001238">
    <property type="protein sequence ID" value="RMY48003.1"/>
    <property type="molecule type" value="Genomic_DNA"/>
</dbReference>
<feature type="transmembrane region" description="Helical" evidence="12">
    <location>
        <begin position="299"/>
        <end position="319"/>
    </location>
</feature>